<feature type="region of interest" description="Disordered" evidence="1">
    <location>
        <begin position="96"/>
        <end position="118"/>
    </location>
</feature>
<name>A0ABQ0P156_9PROT</name>
<protein>
    <submittedName>
        <fullName evidence="2">Uncharacterized protein</fullName>
    </submittedName>
</protein>
<accession>A0ABQ0P156</accession>
<evidence type="ECO:0000256" key="1">
    <source>
        <dbReference type="SAM" id="MobiDB-lite"/>
    </source>
</evidence>
<sequence length="118" mass="13458">MAEESAAGFAAEQLKMSYTEPFSHIIRKQLSWSLLHKRDENLPVMREIYFFQFTRKNKSFSAIVLTDSTHKKGECEVSSKVYRAFDDIDISKDDLLTTEKDDGSRPSVVSPHDPSNAL</sequence>
<evidence type="ECO:0000313" key="3">
    <source>
        <dbReference type="Proteomes" id="UP001062901"/>
    </source>
</evidence>
<keyword evidence="3" id="KW-1185">Reference proteome</keyword>
<comment type="caution">
    <text evidence="2">The sequence shown here is derived from an EMBL/GenBank/DDBJ whole genome shotgun (WGS) entry which is preliminary data.</text>
</comment>
<dbReference type="Proteomes" id="UP001062901">
    <property type="component" value="Unassembled WGS sequence"/>
</dbReference>
<proteinExistence type="predicted"/>
<gene>
    <name evidence="2" type="ORF">AA15669_1929</name>
</gene>
<reference evidence="2" key="1">
    <citation type="submission" date="2013-04" db="EMBL/GenBank/DDBJ databases">
        <title>The genome sequencing project of 58 acetic acid bacteria.</title>
        <authorList>
            <person name="Okamoto-Kainuma A."/>
            <person name="Ishikawa M."/>
            <person name="Umino S."/>
            <person name="Koizumi Y."/>
            <person name="Shiwa Y."/>
            <person name="Yoshikawa H."/>
            <person name="Matsutani M."/>
            <person name="Matsushita K."/>
        </authorList>
    </citation>
    <scope>NUCLEOTIDE SEQUENCE</scope>
    <source>
        <strain evidence="2">DSM 15669</strain>
    </source>
</reference>
<organism evidence="2 3">
    <name type="scientific">Saccharibacter floricola DSM 15669</name>
    <dbReference type="NCBI Taxonomy" id="1123227"/>
    <lineage>
        <taxon>Bacteria</taxon>
        <taxon>Pseudomonadati</taxon>
        <taxon>Pseudomonadota</taxon>
        <taxon>Alphaproteobacteria</taxon>
        <taxon>Acetobacterales</taxon>
        <taxon>Acetobacteraceae</taxon>
        <taxon>Saccharibacter</taxon>
    </lineage>
</organism>
<dbReference type="EMBL" id="BAQD01000144">
    <property type="protein sequence ID" value="GBQ08840.1"/>
    <property type="molecule type" value="Genomic_DNA"/>
</dbReference>
<evidence type="ECO:0000313" key="2">
    <source>
        <dbReference type="EMBL" id="GBQ08840.1"/>
    </source>
</evidence>